<dbReference type="GO" id="GO:0003735">
    <property type="term" value="F:structural constituent of ribosome"/>
    <property type="evidence" value="ECO:0007669"/>
    <property type="project" value="InterPro"/>
</dbReference>
<dbReference type="HAMAP" id="MF_01371_B">
    <property type="entry name" value="Ribosomal_uL30_B"/>
    <property type="match status" value="1"/>
</dbReference>
<dbReference type="InterPro" id="IPR005996">
    <property type="entry name" value="Ribosomal_uL30_bac-type"/>
</dbReference>
<accession>A0A1T5DAS0</accession>
<gene>
    <name evidence="5" type="primary">rpmD</name>
    <name evidence="8" type="ORF">SAMN02745120_2685</name>
</gene>
<comment type="similarity">
    <text evidence="1 5 6">Belongs to the universal ribosomal protein uL30 family.</text>
</comment>
<evidence type="ECO:0000256" key="5">
    <source>
        <dbReference type="HAMAP-Rule" id="MF_01371"/>
    </source>
</evidence>
<dbReference type="CDD" id="cd01658">
    <property type="entry name" value="Ribosomal_L30"/>
    <property type="match status" value="1"/>
</dbReference>
<sequence>MAKLKITLVKSVIATKPNQRKTVTALGLTKREQTVEKPDNAQIRGMIEVVKHLVKVEEA</sequence>
<evidence type="ECO:0000313" key="8">
    <source>
        <dbReference type="EMBL" id="SKB68872.1"/>
    </source>
</evidence>
<evidence type="ECO:0000256" key="6">
    <source>
        <dbReference type="RuleBase" id="RU003734"/>
    </source>
</evidence>
<dbReference type="GO" id="GO:0006412">
    <property type="term" value="P:translation"/>
    <property type="evidence" value="ECO:0007669"/>
    <property type="project" value="UniProtKB-UniRule"/>
</dbReference>
<feature type="domain" description="Large ribosomal subunit protein uL30-like ferredoxin-like fold" evidence="7">
    <location>
        <begin position="4"/>
        <end position="54"/>
    </location>
</feature>
<dbReference type="OrthoDB" id="9812790at2"/>
<evidence type="ECO:0000256" key="4">
    <source>
        <dbReference type="ARBA" id="ARBA00023274"/>
    </source>
</evidence>
<evidence type="ECO:0000313" key="9">
    <source>
        <dbReference type="Proteomes" id="UP000243406"/>
    </source>
</evidence>
<name>A0A1T5DAS0_9FIRM</name>
<dbReference type="AlphaFoldDB" id="A0A1T5DAS0"/>
<dbReference type="PANTHER" id="PTHR15892">
    <property type="entry name" value="MITOCHONDRIAL RIBOSOMAL PROTEIN L30"/>
    <property type="match status" value="1"/>
</dbReference>
<evidence type="ECO:0000256" key="2">
    <source>
        <dbReference type="ARBA" id="ARBA00011838"/>
    </source>
</evidence>
<comment type="subunit">
    <text evidence="2 5">Part of the 50S ribosomal subunit.</text>
</comment>
<dbReference type="FunFam" id="3.30.1390.20:FF:000001">
    <property type="entry name" value="50S ribosomal protein L30"/>
    <property type="match status" value="1"/>
</dbReference>
<dbReference type="NCBIfam" id="TIGR01308">
    <property type="entry name" value="rpmD_bact"/>
    <property type="match status" value="1"/>
</dbReference>
<organism evidence="8 9">
    <name type="scientific">Acetoanaerobium noterae</name>
    <dbReference type="NCBI Taxonomy" id="745369"/>
    <lineage>
        <taxon>Bacteria</taxon>
        <taxon>Bacillati</taxon>
        <taxon>Bacillota</taxon>
        <taxon>Clostridia</taxon>
        <taxon>Peptostreptococcales</taxon>
        <taxon>Filifactoraceae</taxon>
        <taxon>Acetoanaerobium</taxon>
    </lineage>
</organism>
<dbReference type="SUPFAM" id="SSF55129">
    <property type="entry name" value="Ribosomal protein L30p/L7e"/>
    <property type="match status" value="1"/>
</dbReference>
<dbReference type="InterPro" id="IPR018038">
    <property type="entry name" value="Ribosomal_uL30_CS"/>
</dbReference>
<dbReference type="PANTHER" id="PTHR15892:SF2">
    <property type="entry name" value="LARGE RIBOSOMAL SUBUNIT PROTEIN UL30M"/>
    <property type="match status" value="1"/>
</dbReference>
<dbReference type="InterPro" id="IPR016082">
    <property type="entry name" value="Ribosomal_uL30_ferredoxin-like"/>
</dbReference>
<dbReference type="InterPro" id="IPR036919">
    <property type="entry name" value="Ribo_uL30_ferredoxin-like_sf"/>
</dbReference>
<dbReference type="GO" id="GO:0022625">
    <property type="term" value="C:cytosolic large ribosomal subunit"/>
    <property type="evidence" value="ECO:0007669"/>
    <property type="project" value="TreeGrafter"/>
</dbReference>
<reference evidence="9" key="1">
    <citation type="submission" date="2017-02" db="EMBL/GenBank/DDBJ databases">
        <authorList>
            <person name="Varghese N."/>
            <person name="Submissions S."/>
        </authorList>
    </citation>
    <scope>NUCLEOTIDE SEQUENCE [LARGE SCALE GENOMIC DNA]</scope>
    <source>
        <strain evidence="9">ATCC 35199</strain>
    </source>
</reference>
<keyword evidence="4 5" id="KW-0687">Ribonucleoprotein</keyword>
<evidence type="ECO:0000259" key="7">
    <source>
        <dbReference type="Pfam" id="PF00327"/>
    </source>
</evidence>
<proteinExistence type="inferred from homology"/>
<evidence type="ECO:0000256" key="1">
    <source>
        <dbReference type="ARBA" id="ARBA00007594"/>
    </source>
</evidence>
<dbReference type="Proteomes" id="UP000243406">
    <property type="component" value="Unassembled WGS sequence"/>
</dbReference>
<evidence type="ECO:0000256" key="3">
    <source>
        <dbReference type="ARBA" id="ARBA00022980"/>
    </source>
</evidence>
<dbReference type="PIRSF" id="PIRSF002211">
    <property type="entry name" value="Ribosomal_L30_bac-type"/>
    <property type="match status" value="1"/>
</dbReference>
<dbReference type="Pfam" id="PF00327">
    <property type="entry name" value="Ribosomal_L30"/>
    <property type="match status" value="1"/>
</dbReference>
<dbReference type="RefSeq" id="WP_013362392.1">
    <property type="nucleotide sequence ID" value="NZ_CP154629.1"/>
</dbReference>
<protein>
    <recommendedName>
        <fullName evidence="5">Large ribosomal subunit protein uL30</fullName>
    </recommendedName>
</protein>
<keyword evidence="9" id="KW-1185">Reference proteome</keyword>
<dbReference type="EMBL" id="FUYN01000008">
    <property type="protein sequence ID" value="SKB68872.1"/>
    <property type="molecule type" value="Genomic_DNA"/>
</dbReference>
<keyword evidence="3 5" id="KW-0689">Ribosomal protein</keyword>
<dbReference type="PROSITE" id="PS00634">
    <property type="entry name" value="RIBOSOMAL_L30"/>
    <property type="match status" value="1"/>
</dbReference>
<dbReference type="Gene3D" id="3.30.1390.20">
    <property type="entry name" value="Ribosomal protein L30, ferredoxin-like fold domain"/>
    <property type="match status" value="1"/>
</dbReference>